<dbReference type="Proteomes" id="UP000474024">
    <property type="component" value="Unassembled WGS sequence"/>
</dbReference>
<gene>
    <name evidence="3" type="ORF">FYJ75_03540</name>
</gene>
<feature type="compositionally biased region" description="Basic and acidic residues" evidence="1">
    <location>
        <begin position="248"/>
        <end position="259"/>
    </location>
</feature>
<evidence type="ECO:0000313" key="4">
    <source>
        <dbReference type="Proteomes" id="UP000474024"/>
    </source>
</evidence>
<name>A0A6L5YQX3_9FIRM</name>
<dbReference type="AlphaFoldDB" id="A0A6L5YQX3"/>
<keyword evidence="4" id="KW-1185">Reference proteome</keyword>
<organism evidence="3 4">
    <name type="scientific">Roseburia porci</name>
    <dbReference type="NCBI Taxonomy" id="2605790"/>
    <lineage>
        <taxon>Bacteria</taxon>
        <taxon>Bacillati</taxon>
        <taxon>Bacillota</taxon>
        <taxon>Clostridia</taxon>
        <taxon>Lachnospirales</taxon>
        <taxon>Lachnospiraceae</taxon>
        <taxon>Roseburia</taxon>
    </lineage>
</organism>
<feature type="region of interest" description="Disordered" evidence="1">
    <location>
        <begin position="248"/>
        <end position="300"/>
    </location>
</feature>
<keyword evidence="2" id="KW-1133">Transmembrane helix</keyword>
<proteinExistence type="predicted"/>
<reference evidence="3 4" key="1">
    <citation type="submission" date="2019-08" db="EMBL/GenBank/DDBJ databases">
        <title>In-depth cultivation of the pig gut microbiome towards novel bacterial diversity and tailored functional studies.</title>
        <authorList>
            <person name="Wylensek D."/>
            <person name="Hitch T.C.A."/>
            <person name="Clavel T."/>
        </authorList>
    </citation>
    <scope>NUCLEOTIDE SEQUENCE [LARGE SCALE GENOMIC DNA]</scope>
    <source>
        <strain evidence="3 4">MUC/MUC-530-WT-4D</strain>
    </source>
</reference>
<protein>
    <submittedName>
        <fullName evidence="3">Uncharacterized protein</fullName>
    </submittedName>
</protein>
<feature type="compositionally biased region" description="Low complexity" evidence="1">
    <location>
        <begin position="260"/>
        <end position="271"/>
    </location>
</feature>
<evidence type="ECO:0000256" key="1">
    <source>
        <dbReference type="SAM" id="MobiDB-lite"/>
    </source>
</evidence>
<keyword evidence="2" id="KW-0472">Membrane</keyword>
<dbReference type="RefSeq" id="WP_154428927.1">
    <property type="nucleotide sequence ID" value="NZ_VUNI01000004.1"/>
</dbReference>
<comment type="caution">
    <text evidence="3">The sequence shown here is derived from an EMBL/GenBank/DDBJ whole genome shotgun (WGS) entry which is preliminary data.</text>
</comment>
<dbReference type="EMBL" id="VUNI01000004">
    <property type="protein sequence ID" value="MST74111.1"/>
    <property type="molecule type" value="Genomic_DNA"/>
</dbReference>
<evidence type="ECO:0000313" key="3">
    <source>
        <dbReference type="EMBL" id="MST74111.1"/>
    </source>
</evidence>
<keyword evidence="2" id="KW-0812">Transmembrane</keyword>
<sequence>MRKWKRRKKEPETIGGMLRRKRRRNYVLLASANIVIIGLLVWQLWSFKERMDQLDNQLTYLMDTNSTIQGDVSGMQSNIQAKLDEEASLLSNYSIETTAVDFNAGTYDVEIHVTPKEYTDETQVVVYFGTTEYHLQKGSKDFEGSATLSFLNSYDGNVTFLFINGEKKSTEVLKNYVGYPHAFEDVLYGNLGEFPEYKDGKLKVGGETQFTLQGNDTFQFESCDIVVKAGTDDIYRGNLLNGEVLLKPADDTTDDHADQDNNNGDNSPENNAADSAEQVIESATENAGAEESGPISNTDGTYTITDVLQVAQDTKVQIRLEAKTTDGFTFDYVIFEGKTAQADPQKPDTAVDGWQESEDYLPYTYTVTDPNGAVRTFGT</sequence>
<feature type="transmembrane region" description="Helical" evidence="2">
    <location>
        <begin position="26"/>
        <end position="45"/>
    </location>
</feature>
<accession>A0A6L5YQX3</accession>
<evidence type="ECO:0000256" key="2">
    <source>
        <dbReference type="SAM" id="Phobius"/>
    </source>
</evidence>